<feature type="compositionally biased region" description="Basic residues" evidence="1">
    <location>
        <begin position="347"/>
        <end position="368"/>
    </location>
</feature>
<feature type="compositionally biased region" description="Polar residues" evidence="1">
    <location>
        <begin position="674"/>
        <end position="684"/>
    </location>
</feature>
<proteinExistence type="predicted"/>
<dbReference type="GeneID" id="39591334"/>
<dbReference type="AlphaFoldDB" id="A0A427XWC6"/>
<feature type="region of interest" description="Disordered" evidence="1">
    <location>
        <begin position="459"/>
        <end position="510"/>
    </location>
</feature>
<feature type="compositionally biased region" description="Low complexity" evidence="1">
    <location>
        <begin position="260"/>
        <end position="274"/>
    </location>
</feature>
<evidence type="ECO:0000313" key="3">
    <source>
        <dbReference type="Proteomes" id="UP000279236"/>
    </source>
</evidence>
<feature type="compositionally biased region" description="Low complexity" evidence="1">
    <location>
        <begin position="54"/>
        <end position="69"/>
    </location>
</feature>
<feature type="region of interest" description="Disordered" evidence="1">
    <location>
        <begin position="176"/>
        <end position="372"/>
    </location>
</feature>
<feature type="compositionally biased region" description="Basic and acidic residues" evidence="1">
    <location>
        <begin position="12"/>
        <end position="26"/>
    </location>
</feature>
<organism evidence="2 3">
    <name type="scientific">Apiotrichum porosum</name>
    <dbReference type="NCBI Taxonomy" id="105984"/>
    <lineage>
        <taxon>Eukaryota</taxon>
        <taxon>Fungi</taxon>
        <taxon>Dikarya</taxon>
        <taxon>Basidiomycota</taxon>
        <taxon>Agaricomycotina</taxon>
        <taxon>Tremellomycetes</taxon>
        <taxon>Trichosporonales</taxon>
        <taxon>Trichosporonaceae</taxon>
        <taxon>Apiotrichum</taxon>
    </lineage>
</organism>
<reference evidence="2 3" key="1">
    <citation type="submission" date="2018-11" db="EMBL/GenBank/DDBJ databases">
        <title>Genome sequence of Apiotrichum porosum DSM 27194.</title>
        <authorList>
            <person name="Aliyu H."/>
            <person name="Gorte O."/>
            <person name="Ochsenreither K."/>
        </authorList>
    </citation>
    <scope>NUCLEOTIDE SEQUENCE [LARGE SCALE GENOMIC DNA]</scope>
    <source>
        <strain evidence="2 3">DSM 27194</strain>
    </source>
</reference>
<feature type="compositionally biased region" description="Basic and acidic residues" evidence="1">
    <location>
        <begin position="233"/>
        <end position="256"/>
    </location>
</feature>
<evidence type="ECO:0000313" key="2">
    <source>
        <dbReference type="EMBL" id="RSH83133.1"/>
    </source>
</evidence>
<feature type="region of interest" description="Disordered" evidence="1">
    <location>
        <begin position="1"/>
        <end position="164"/>
    </location>
</feature>
<accession>A0A427XWC6</accession>
<dbReference type="OrthoDB" id="2565180at2759"/>
<feature type="compositionally biased region" description="Basic and acidic residues" evidence="1">
    <location>
        <begin position="213"/>
        <end position="226"/>
    </location>
</feature>
<dbReference type="RefSeq" id="XP_028477085.1">
    <property type="nucleotide sequence ID" value="XM_028622193.1"/>
</dbReference>
<name>A0A427XWC6_9TREE</name>
<dbReference type="EMBL" id="RSCE01000004">
    <property type="protein sequence ID" value="RSH83133.1"/>
    <property type="molecule type" value="Genomic_DNA"/>
</dbReference>
<feature type="region of interest" description="Disordered" evidence="1">
    <location>
        <begin position="660"/>
        <end position="746"/>
    </location>
</feature>
<protein>
    <submittedName>
        <fullName evidence="2">Uncharacterized protein</fullName>
    </submittedName>
</protein>
<keyword evidence="3" id="KW-1185">Reference proteome</keyword>
<comment type="caution">
    <text evidence="2">The sequence shown here is derived from an EMBL/GenBank/DDBJ whole genome shotgun (WGS) entry which is preliminary data.</text>
</comment>
<feature type="compositionally biased region" description="Low complexity" evidence="1">
    <location>
        <begin position="333"/>
        <end position="346"/>
    </location>
</feature>
<feature type="region of interest" description="Disordered" evidence="1">
    <location>
        <begin position="553"/>
        <end position="598"/>
    </location>
</feature>
<evidence type="ECO:0000256" key="1">
    <source>
        <dbReference type="SAM" id="MobiDB-lite"/>
    </source>
</evidence>
<feature type="compositionally biased region" description="Low complexity" evidence="1">
    <location>
        <begin position="700"/>
        <end position="715"/>
    </location>
</feature>
<dbReference type="Proteomes" id="UP000279236">
    <property type="component" value="Unassembled WGS sequence"/>
</dbReference>
<sequence>MSSSSRLPLAPDPDKWLTARKVDKPLKQRPLVSSQFKAHHGVATPPSTGRKRGSASNKAAPAAPSSSASTKRRAPNATPTAPIRGIASYLTPTSADVKRPSATAARAKLPKPPAVRTPSLDPNTDASVTAWMATLPRTRPVEEPVKSSGAPRTPDVPPLSLRDLTPVPDDILARHRRLCGQDSARRTTAVSPWRRGQETEEDKEAAKAARAVARKEADERMEAERERKRRRLDVREAVAGEALHRVNTAKERRALGEFKSLVQLSSSADGSSSPLRDRESSPSERQALAQKAGPNTTLRRYTSALENPVGHRDSAWPSKQSNTTPRHFPPLQTASSRPPRSPVTTPRKQRSTQHHKVTPPKSLKSHTPRKYDEQQETLFVFPAPPRQPVFKQPALPKPVSGWEPVDMEPETLITWSLGGETLEVASPPGTVPHQAVAQPPVELRFAAPLSAIVEDDDADSIAPSIPSQSFPHLLDSSPSPDERHSRSPTRAGSTPPRLPDFPAARSLHRKSSATVPESFVYVASRSPSPSSPSPQKRLIRRVGDIMPPKRGFFSSITDMQSPAASESNSRLLTLTKGSTPKAAPRRTKTQDKSQSKLESFGYFPSKTRAVADFDEAFSDEEDLDFGDEPVAFASPLSRTGLVPVPDAPPHPALRPAGIREMAKRQTAAMDRHLGQSSRHPQSPVWSAKDDTASHGELPQSDPLFSTDTSSSLPSDDGPRISESTRAWWDKLGEMSEMSDGDGLTSL</sequence>
<gene>
    <name evidence="2" type="ORF">EHS24_006791</name>
</gene>
<feature type="compositionally biased region" description="Polar residues" evidence="1">
    <location>
        <begin position="554"/>
        <end position="578"/>
    </location>
</feature>